<sequence>MKKFSVLLICAVIAMVMTACNGESENASSESKNEVSVWFHTSKETAEAKAMQDIVDQFNEENENGYTAKMEFIPRSGSGGGYEDKINAALTTDSLPDVLTLDGPNTAAYAKSGIIAPVGDYISNKDDLLPSIIEQGTYNDKLYAVGYSESSVGIFYNKQMLKDAGVDLSTLPTVEDPWTWKEFKELAATLTEEYDVPAVEMGLDTKSEWLMYAFTPFLWSQGGNIVNDEKTKATGTFNSDKSVQAMNFVQDLVAEGYTTKTPVEKGFQTGKYPLKLTGSWTIAEMANSYPDVEYGVMPYPTSPDTNELVSPSGAWQYAMAASTEKKEAAGAFIDFMTKPENLKKISLENSVLPASKSIIDEVKQEVSPQMQVLIEQNAKSGHARPVLPEYPQVSRVFQQTILDLTYPDKNDDIQKLLDQKAKEIDKALE</sequence>
<dbReference type="Pfam" id="PF01547">
    <property type="entry name" value="SBP_bac_1"/>
    <property type="match status" value="1"/>
</dbReference>
<dbReference type="RefSeq" id="WP_160847454.1">
    <property type="nucleotide sequence ID" value="NZ_WMEQ01000001.1"/>
</dbReference>
<evidence type="ECO:0000256" key="1">
    <source>
        <dbReference type="ARBA" id="ARBA00022475"/>
    </source>
</evidence>
<gene>
    <name evidence="7" type="ORF">GLW05_00775</name>
</gene>
<dbReference type="PANTHER" id="PTHR43649">
    <property type="entry name" value="ARABINOSE-BINDING PROTEIN-RELATED"/>
    <property type="match status" value="1"/>
</dbReference>
<keyword evidence="3" id="KW-0472">Membrane</keyword>
<dbReference type="OrthoDB" id="9782846at2"/>
<keyword evidence="5" id="KW-0449">Lipoprotein</keyword>
<evidence type="ECO:0000256" key="5">
    <source>
        <dbReference type="ARBA" id="ARBA00023288"/>
    </source>
</evidence>
<dbReference type="CDD" id="cd14748">
    <property type="entry name" value="PBP2_UgpB"/>
    <property type="match status" value="1"/>
</dbReference>
<evidence type="ECO:0000256" key="2">
    <source>
        <dbReference type="ARBA" id="ARBA00022729"/>
    </source>
</evidence>
<name>A0A6I4ZPM5_9BACI</name>
<protein>
    <submittedName>
        <fullName evidence="7">Extracellular solute-binding protein</fullName>
    </submittedName>
</protein>
<feature type="signal peptide" evidence="6">
    <location>
        <begin position="1"/>
        <end position="21"/>
    </location>
</feature>
<keyword evidence="4" id="KW-0564">Palmitate</keyword>
<evidence type="ECO:0000313" key="7">
    <source>
        <dbReference type="EMBL" id="MYL32138.1"/>
    </source>
</evidence>
<evidence type="ECO:0000256" key="6">
    <source>
        <dbReference type="SAM" id="SignalP"/>
    </source>
</evidence>
<feature type="chain" id="PRO_5038687345" evidence="6">
    <location>
        <begin position="22"/>
        <end position="429"/>
    </location>
</feature>
<reference evidence="7 8" key="1">
    <citation type="submission" date="2019-11" db="EMBL/GenBank/DDBJ databases">
        <title>Genome sequences of 17 halophilic strains isolated from different environments.</title>
        <authorList>
            <person name="Furrow R.E."/>
        </authorList>
    </citation>
    <scope>NUCLEOTIDE SEQUENCE [LARGE SCALE GENOMIC DNA]</scope>
    <source>
        <strain evidence="7 8">22514_16_FS</strain>
    </source>
</reference>
<dbReference type="Proteomes" id="UP000468638">
    <property type="component" value="Unassembled WGS sequence"/>
</dbReference>
<dbReference type="AlphaFoldDB" id="A0A6I4ZPM5"/>
<dbReference type="PROSITE" id="PS51257">
    <property type="entry name" value="PROKAR_LIPOPROTEIN"/>
    <property type="match status" value="1"/>
</dbReference>
<comment type="caution">
    <text evidence="7">The sequence shown here is derived from an EMBL/GenBank/DDBJ whole genome shotgun (WGS) entry which is preliminary data.</text>
</comment>
<accession>A0A6I4ZPM5</accession>
<dbReference type="Gene3D" id="3.40.190.10">
    <property type="entry name" value="Periplasmic binding protein-like II"/>
    <property type="match status" value="1"/>
</dbReference>
<dbReference type="InterPro" id="IPR050490">
    <property type="entry name" value="Bact_solute-bd_prot1"/>
</dbReference>
<dbReference type="PANTHER" id="PTHR43649:SF33">
    <property type="entry name" value="POLYGALACTURONAN_RHAMNOGALACTURONAN-BINDING PROTEIN YTCQ"/>
    <property type="match status" value="1"/>
</dbReference>
<organism evidence="7 8">
    <name type="scientific">Pontibacillus yanchengensis</name>
    <dbReference type="NCBI Taxonomy" id="462910"/>
    <lineage>
        <taxon>Bacteria</taxon>
        <taxon>Bacillati</taxon>
        <taxon>Bacillota</taxon>
        <taxon>Bacilli</taxon>
        <taxon>Bacillales</taxon>
        <taxon>Bacillaceae</taxon>
        <taxon>Pontibacillus</taxon>
    </lineage>
</organism>
<dbReference type="SUPFAM" id="SSF53850">
    <property type="entry name" value="Periplasmic binding protein-like II"/>
    <property type="match status" value="1"/>
</dbReference>
<dbReference type="InterPro" id="IPR006059">
    <property type="entry name" value="SBP"/>
</dbReference>
<proteinExistence type="predicted"/>
<keyword evidence="2 6" id="KW-0732">Signal</keyword>
<dbReference type="EMBL" id="WMEQ01000001">
    <property type="protein sequence ID" value="MYL32138.1"/>
    <property type="molecule type" value="Genomic_DNA"/>
</dbReference>
<evidence type="ECO:0000256" key="4">
    <source>
        <dbReference type="ARBA" id="ARBA00023139"/>
    </source>
</evidence>
<evidence type="ECO:0000256" key="3">
    <source>
        <dbReference type="ARBA" id="ARBA00023136"/>
    </source>
</evidence>
<keyword evidence="1" id="KW-1003">Cell membrane</keyword>
<evidence type="ECO:0000313" key="8">
    <source>
        <dbReference type="Proteomes" id="UP000468638"/>
    </source>
</evidence>